<evidence type="ECO:0000313" key="2">
    <source>
        <dbReference type="Proteomes" id="UP000265520"/>
    </source>
</evidence>
<protein>
    <submittedName>
        <fullName evidence="1">Callose synthase 10-like</fullName>
    </submittedName>
</protein>
<evidence type="ECO:0000313" key="1">
    <source>
        <dbReference type="EMBL" id="MCI14797.1"/>
    </source>
</evidence>
<dbReference type="AlphaFoldDB" id="A0A392PT16"/>
<comment type="caution">
    <text evidence="1">The sequence shown here is derived from an EMBL/GenBank/DDBJ whole genome shotgun (WGS) entry which is preliminary data.</text>
</comment>
<feature type="non-terminal residue" evidence="1">
    <location>
        <position position="1"/>
    </location>
</feature>
<keyword evidence="2" id="KW-1185">Reference proteome</keyword>
<accession>A0A392PT16</accession>
<dbReference type="Proteomes" id="UP000265520">
    <property type="component" value="Unassembled WGS sequence"/>
</dbReference>
<dbReference type="EMBL" id="LXQA010093830">
    <property type="protein sequence ID" value="MCI14797.1"/>
    <property type="molecule type" value="Genomic_DNA"/>
</dbReference>
<reference evidence="1 2" key="1">
    <citation type="journal article" date="2018" name="Front. Plant Sci.">
        <title>Red Clover (Trifolium pratense) and Zigzag Clover (T. medium) - A Picture of Genomic Similarities and Differences.</title>
        <authorList>
            <person name="Dluhosova J."/>
            <person name="Istvanek J."/>
            <person name="Nedelnik J."/>
            <person name="Repkova J."/>
        </authorList>
    </citation>
    <scope>NUCLEOTIDE SEQUENCE [LARGE SCALE GENOMIC DNA]</scope>
    <source>
        <strain evidence="2">cv. 10/8</strain>
        <tissue evidence="1">Leaf</tissue>
    </source>
</reference>
<organism evidence="1 2">
    <name type="scientific">Trifolium medium</name>
    <dbReference type="NCBI Taxonomy" id="97028"/>
    <lineage>
        <taxon>Eukaryota</taxon>
        <taxon>Viridiplantae</taxon>
        <taxon>Streptophyta</taxon>
        <taxon>Embryophyta</taxon>
        <taxon>Tracheophyta</taxon>
        <taxon>Spermatophyta</taxon>
        <taxon>Magnoliopsida</taxon>
        <taxon>eudicotyledons</taxon>
        <taxon>Gunneridae</taxon>
        <taxon>Pentapetalae</taxon>
        <taxon>rosids</taxon>
        <taxon>fabids</taxon>
        <taxon>Fabales</taxon>
        <taxon>Fabaceae</taxon>
        <taxon>Papilionoideae</taxon>
        <taxon>50 kb inversion clade</taxon>
        <taxon>NPAAA clade</taxon>
        <taxon>Hologalegina</taxon>
        <taxon>IRL clade</taxon>
        <taxon>Trifolieae</taxon>
        <taxon>Trifolium</taxon>
    </lineage>
</organism>
<proteinExistence type="predicted"/>
<name>A0A392PT16_9FABA</name>
<sequence>EMDLLSIPSNAGSLRLVQWPLFLLSNPVGGRFGFGLQRYTGRSVEQDM</sequence>